<dbReference type="AlphaFoldDB" id="A0A543DX69"/>
<proteinExistence type="predicted"/>
<evidence type="ECO:0000256" key="2">
    <source>
        <dbReference type="ARBA" id="ARBA00022679"/>
    </source>
</evidence>
<dbReference type="GO" id="GO:0005829">
    <property type="term" value="C:cytosol"/>
    <property type="evidence" value="ECO:0007669"/>
    <property type="project" value="TreeGrafter"/>
</dbReference>
<dbReference type="RefSeq" id="WP_142047976.1">
    <property type="nucleotide sequence ID" value="NZ_VFPA01000001.1"/>
</dbReference>
<organism evidence="3 4">
    <name type="scientific">Pseudonocardia kunmingensis</name>
    <dbReference type="NCBI Taxonomy" id="630975"/>
    <lineage>
        <taxon>Bacteria</taxon>
        <taxon>Bacillati</taxon>
        <taxon>Actinomycetota</taxon>
        <taxon>Actinomycetes</taxon>
        <taxon>Pseudonocardiales</taxon>
        <taxon>Pseudonocardiaceae</taxon>
        <taxon>Pseudonocardia</taxon>
    </lineage>
</organism>
<keyword evidence="1" id="KW-0328">Glycosyltransferase</keyword>
<dbReference type="CDD" id="cd03789">
    <property type="entry name" value="GT9_LPS_heptosyltransferase"/>
    <property type="match status" value="1"/>
</dbReference>
<comment type="caution">
    <text evidence="3">The sequence shown here is derived from an EMBL/GenBank/DDBJ whole genome shotgun (WGS) entry which is preliminary data.</text>
</comment>
<dbReference type="InterPro" id="IPR051199">
    <property type="entry name" value="LPS_LOS_Heptosyltrfase"/>
</dbReference>
<dbReference type="InterPro" id="IPR002201">
    <property type="entry name" value="Glyco_trans_9"/>
</dbReference>
<sequence>MSRPRRLVALRALNLGDLLVVVPALRALRRHFADHEITLVSHAWLEPLAELIGGIDRFRATRGLAPLTAPLRPDVAVDLHGAGAGSAAALAALVPRRHLGYAAPGRPGPAWPDGGHERGRWCELLVAHGIPADPDDLLLRPPPLQAPVPAATVVHVGAGYGAKEWPLERFAAVAARLRVDGHRVVVTGSAAQRPRALTVAERAGLPASDVLAGCTGLSELAALVAGARLLVAGDTGVAHLASAYRTPSVVLFGPAPIEEWGPPGSGPHRALTVAERRRGDPFAADPDPALLGVTVADVLDAVGEVLVVPARSPRCGVADGIDR</sequence>
<dbReference type="PANTHER" id="PTHR30160:SF1">
    <property type="entry name" value="LIPOPOLYSACCHARIDE 1,2-N-ACETYLGLUCOSAMINETRANSFERASE-RELATED"/>
    <property type="match status" value="1"/>
</dbReference>
<dbReference type="Proteomes" id="UP000315677">
    <property type="component" value="Unassembled WGS sequence"/>
</dbReference>
<dbReference type="Pfam" id="PF01075">
    <property type="entry name" value="Glyco_transf_9"/>
    <property type="match status" value="1"/>
</dbReference>
<reference evidence="3 4" key="1">
    <citation type="submission" date="2019-06" db="EMBL/GenBank/DDBJ databases">
        <title>Sequencing the genomes of 1000 actinobacteria strains.</title>
        <authorList>
            <person name="Klenk H.-P."/>
        </authorList>
    </citation>
    <scope>NUCLEOTIDE SEQUENCE [LARGE SCALE GENOMIC DNA]</scope>
    <source>
        <strain evidence="3 4">DSM 45301</strain>
    </source>
</reference>
<dbReference type="Gene3D" id="3.40.50.2000">
    <property type="entry name" value="Glycogen Phosphorylase B"/>
    <property type="match status" value="2"/>
</dbReference>
<dbReference type="OrthoDB" id="9807356at2"/>
<evidence type="ECO:0000256" key="1">
    <source>
        <dbReference type="ARBA" id="ARBA00022676"/>
    </source>
</evidence>
<name>A0A543DX69_9PSEU</name>
<dbReference type="PANTHER" id="PTHR30160">
    <property type="entry name" value="TETRAACYLDISACCHARIDE 4'-KINASE-RELATED"/>
    <property type="match status" value="1"/>
</dbReference>
<evidence type="ECO:0000313" key="3">
    <source>
        <dbReference type="EMBL" id="TQM13927.1"/>
    </source>
</evidence>
<protein>
    <submittedName>
        <fullName evidence="3">ADP-heptose:LPS heptosyltransferase</fullName>
    </submittedName>
</protein>
<accession>A0A543DX69</accession>
<dbReference type="GO" id="GO:0008713">
    <property type="term" value="F:ADP-heptose-lipopolysaccharide heptosyltransferase activity"/>
    <property type="evidence" value="ECO:0007669"/>
    <property type="project" value="TreeGrafter"/>
</dbReference>
<dbReference type="SUPFAM" id="SSF53756">
    <property type="entry name" value="UDP-Glycosyltransferase/glycogen phosphorylase"/>
    <property type="match status" value="1"/>
</dbReference>
<gene>
    <name evidence="3" type="ORF">FB558_0682</name>
</gene>
<dbReference type="EMBL" id="VFPA01000001">
    <property type="protein sequence ID" value="TQM13927.1"/>
    <property type="molecule type" value="Genomic_DNA"/>
</dbReference>
<evidence type="ECO:0000313" key="4">
    <source>
        <dbReference type="Proteomes" id="UP000315677"/>
    </source>
</evidence>
<dbReference type="GO" id="GO:0009244">
    <property type="term" value="P:lipopolysaccharide core region biosynthetic process"/>
    <property type="evidence" value="ECO:0007669"/>
    <property type="project" value="TreeGrafter"/>
</dbReference>
<keyword evidence="4" id="KW-1185">Reference proteome</keyword>
<keyword evidence="2 3" id="KW-0808">Transferase</keyword>